<accession>A0A1C5K2Y4</accession>
<organism evidence="7 8">
    <name type="scientific">Micromonospora inositola</name>
    <dbReference type="NCBI Taxonomy" id="47865"/>
    <lineage>
        <taxon>Bacteria</taxon>
        <taxon>Bacillati</taxon>
        <taxon>Actinomycetota</taxon>
        <taxon>Actinomycetes</taxon>
        <taxon>Micromonosporales</taxon>
        <taxon>Micromonosporaceae</taxon>
        <taxon>Micromonospora</taxon>
    </lineage>
</organism>
<dbReference type="RefSeq" id="WP_089015359.1">
    <property type="nucleotide sequence ID" value="NZ_LT607754.1"/>
</dbReference>
<dbReference type="PANTHER" id="PTHR43004:SF19">
    <property type="entry name" value="BINDING MONOOXYGENASE, PUTATIVE (JCVI)-RELATED"/>
    <property type="match status" value="1"/>
</dbReference>
<dbReference type="Pfam" id="PF21274">
    <property type="entry name" value="Rng_hyd_C"/>
    <property type="match status" value="1"/>
</dbReference>
<dbReference type="Gene3D" id="3.40.30.120">
    <property type="match status" value="1"/>
</dbReference>
<evidence type="ECO:0000259" key="6">
    <source>
        <dbReference type="Pfam" id="PF01494"/>
    </source>
</evidence>
<dbReference type="Proteomes" id="UP000198221">
    <property type="component" value="Chromosome I"/>
</dbReference>
<comment type="similarity">
    <text evidence="2">Belongs to the PheA/TfdB FAD monooxygenase family.</text>
</comment>
<reference evidence="8" key="1">
    <citation type="submission" date="2016-06" db="EMBL/GenBank/DDBJ databases">
        <authorList>
            <person name="Varghese N."/>
            <person name="Submissions Spin"/>
        </authorList>
    </citation>
    <scope>NUCLEOTIDE SEQUENCE [LARGE SCALE GENOMIC DNA]</scope>
    <source>
        <strain evidence="8">DSM 43819</strain>
    </source>
</reference>
<protein>
    <submittedName>
        <fullName evidence="7">2-polyprenyl-6-methoxyphenol hydroxylase</fullName>
    </submittedName>
</protein>
<dbReference type="InterPro" id="IPR036249">
    <property type="entry name" value="Thioredoxin-like_sf"/>
</dbReference>
<evidence type="ECO:0000256" key="3">
    <source>
        <dbReference type="ARBA" id="ARBA00022630"/>
    </source>
</evidence>
<gene>
    <name evidence="7" type="ORF">GA0070613_6116</name>
</gene>
<keyword evidence="3" id="KW-0285">Flavoprotein</keyword>
<comment type="cofactor">
    <cofactor evidence="1">
        <name>FAD</name>
        <dbReference type="ChEBI" id="CHEBI:57692"/>
    </cofactor>
</comment>
<dbReference type="OrthoDB" id="3647401at2"/>
<dbReference type="InterPro" id="IPR036188">
    <property type="entry name" value="FAD/NAD-bd_sf"/>
</dbReference>
<dbReference type="SUPFAM" id="SSF52833">
    <property type="entry name" value="Thioredoxin-like"/>
    <property type="match status" value="1"/>
</dbReference>
<evidence type="ECO:0000256" key="5">
    <source>
        <dbReference type="SAM" id="MobiDB-lite"/>
    </source>
</evidence>
<dbReference type="PANTHER" id="PTHR43004">
    <property type="entry name" value="TRK SYSTEM POTASSIUM UPTAKE PROTEIN"/>
    <property type="match status" value="1"/>
</dbReference>
<dbReference type="Gene3D" id="3.30.70.2450">
    <property type="match status" value="1"/>
</dbReference>
<dbReference type="GO" id="GO:0071949">
    <property type="term" value="F:FAD binding"/>
    <property type="evidence" value="ECO:0007669"/>
    <property type="project" value="InterPro"/>
</dbReference>
<proteinExistence type="inferred from homology"/>
<evidence type="ECO:0000256" key="2">
    <source>
        <dbReference type="ARBA" id="ARBA00007801"/>
    </source>
</evidence>
<feature type="region of interest" description="Disordered" evidence="5">
    <location>
        <begin position="398"/>
        <end position="429"/>
    </location>
</feature>
<dbReference type="GO" id="GO:0016709">
    <property type="term" value="F:oxidoreductase activity, acting on paired donors, with incorporation or reduction of molecular oxygen, NAD(P)H as one donor, and incorporation of one atom of oxygen"/>
    <property type="evidence" value="ECO:0007669"/>
    <property type="project" value="UniProtKB-ARBA"/>
</dbReference>
<dbReference type="InterPro" id="IPR002938">
    <property type="entry name" value="FAD-bd"/>
</dbReference>
<evidence type="ECO:0000256" key="4">
    <source>
        <dbReference type="ARBA" id="ARBA00022827"/>
    </source>
</evidence>
<dbReference type="Pfam" id="PF01494">
    <property type="entry name" value="FAD_binding_3"/>
    <property type="match status" value="1"/>
</dbReference>
<feature type="domain" description="FAD-binding" evidence="6">
    <location>
        <begin position="4"/>
        <end position="345"/>
    </location>
</feature>
<keyword evidence="8" id="KW-1185">Reference proteome</keyword>
<sequence>MSAVEVLVVGAGPTGLAMAGQLAAFGVRARVVDRALDRVHESRALAIQPRTLEVLAGLGVTAELVASGNRAVRLCLHVRGRERSVPLYDLGLQDTAYPYLLFLSQADTERILGEHLAAAGLAVDRGVELVGLDRTADGAVATLRHSDGREEPVSARYVVGCDGAHSTVRHLAGIGFEGGAYPQTFVLADLEADGVEPGSAHGFLSERGMLFLFPLGHPTSWRLLAMRPPTDLTPPDAPVTLDEVQALADTYTAATVRLHDPVWMTNFRLHHRAANRYRSGPVFLAGDAAHIHSPAGAQGMNTGIQDAVNLGWKLAQALRGDPDPALLDTYDTERAPVGRMVLRFTDRAFTVATSSNPVVRFARARMAPALIPAVLAPRLVRAFAFRTVSQLGISYRHSPLSAEDPSAPRKGPRAGDRLPDASVPGGGASGTLHQLTAAPGWHLLLCGPPGAWPAAATASLDQYQLTIHQLTEPDATAAASTSASPALRRLGVTPGASGLFLVRPDGHIGYRAGGSDLAGLLAYMDRWVRS</sequence>
<dbReference type="AlphaFoldDB" id="A0A1C5K2Y4"/>
<evidence type="ECO:0000256" key="1">
    <source>
        <dbReference type="ARBA" id="ARBA00001974"/>
    </source>
</evidence>
<dbReference type="EMBL" id="LT607754">
    <property type="protein sequence ID" value="SCG76941.1"/>
    <property type="molecule type" value="Genomic_DNA"/>
</dbReference>
<dbReference type="Gene3D" id="3.50.50.60">
    <property type="entry name" value="FAD/NAD(P)-binding domain"/>
    <property type="match status" value="1"/>
</dbReference>
<evidence type="ECO:0000313" key="8">
    <source>
        <dbReference type="Proteomes" id="UP000198221"/>
    </source>
</evidence>
<dbReference type="InterPro" id="IPR050641">
    <property type="entry name" value="RIFMO-like"/>
</dbReference>
<keyword evidence="4" id="KW-0274">FAD</keyword>
<dbReference type="SUPFAM" id="SSF51905">
    <property type="entry name" value="FAD/NAD(P)-binding domain"/>
    <property type="match status" value="1"/>
</dbReference>
<dbReference type="PRINTS" id="PR00420">
    <property type="entry name" value="RNGMNOXGNASE"/>
</dbReference>
<name>A0A1C5K2Y4_9ACTN</name>
<evidence type="ECO:0000313" key="7">
    <source>
        <dbReference type="EMBL" id="SCG76941.1"/>
    </source>
</evidence>